<evidence type="ECO:0000256" key="6">
    <source>
        <dbReference type="ARBA" id="ARBA00023134"/>
    </source>
</evidence>
<feature type="binding site" evidence="8">
    <location>
        <begin position="10"/>
        <end position="17"/>
    </location>
    <ligand>
        <name>GTP</name>
        <dbReference type="ChEBI" id="CHEBI:37565"/>
        <label>1</label>
    </ligand>
</feature>
<dbReference type="InterPro" id="IPR005225">
    <property type="entry name" value="Small_GTP-bd"/>
</dbReference>
<dbReference type="OrthoDB" id="9801473at2"/>
<dbReference type="InterPro" id="IPR015946">
    <property type="entry name" value="KH_dom-like_a/b"/>
</dbReference>
<dbReference type="PANTHER" id="PTHR43834:SF6">
    <property type="entry name" value="GTPASE DER"/>
    <property type="match status" value="1"/>
</dbReference>
<dbReference type="CDD" id="cd01895">
    <property type="entry name" value="EngA2"/>
    <property type="match status" value="1"/>
</dbReference>
<dbReference type="PANTHER" id="PTHR43834">
    <property type="entry name" value="GTPASE DER"/>
    <property type="match status" value="1"/>
</dbReference>
<proteinExistence type="inferred from homology"/>
<feature type="binding site" evidence="8">
    <location>
        <begin position="192"/>
        <end position="199"/>
    </location>
    <ligand>
        <name>GTP</name>
        <dbReference type="ChEBI" id="CHEBI:37565"/>
        <label>2</label>
    </ligand>
</feature>
<dbReference type="Proteomes" id="UP000192907">
    <property type="component" value="Unassembled WGS sequence"/>
</dbReference>
<dbReference type="InterPro" id="IPR031166">
    <property type="entry name" value="G_ENGA"/>
</dbReference>
<evidence type="ECO:0000259" key="11">
    <source>
        <dbReference type="PROSITE" id="PS51712"/>
    </source>
</evidence>
<dbReference type="AlphaFoldDB" id="A0A1Y6CBP8"/>
<dbReference type="CDD" id="cd01894">
    <property type="entry name" value="EngA1"/>
    <property type="match status" value="1"/>
</dbReference>
<dbReference type="FunFam" id="3.30.300.20:FF:000004">
    <property type="entry name" value="GTPase Der"/>
    <property type="match status" value="1"/>
</dbReference>
<dbReference type="PRINTS" id="PR00326">
    <property type="entry name" value="GTP1OBG"/>
</dbReference>
<dbReference type="GO" id="GO:0043022">
    <property type="term" value="F:ribosome binding"/>
    <property type="evidence" value="ECO:0007669"/>
    <property type="project" value="TreeGrafter"/>
</dbReference>
<evidence type="ECO:0000256" key="9">
    <source>
        <dbReference type="PROSITE-ProRule" id="PRU01049"/>
    </source>
</evidence>
<dbReference type="Gene3D" id="3.40.50.300">
    <property type="entry name" value="P-loop containing nucleotide triphosphate hydrolases"/>
    <property type="match status" value="2"/>
</dbReference>
<dbReference type="EMBL" id="FWZT01000017">
    <property type="protein sequence ID" value="SMF54955.1"/>
    <property type="molecule type" value="Genomic_DNA"/>
</dbReference>
<dbReference type="Pfam" id="PF14714">
    <property type="entry name" value="KH_dom-like"/>
    <property type="match status" value="1"/>
</dbReference>
<evidence type="ECO:0000256" key="3">
    <source>
        <dbReference type="ARBA" id="ARBA00022517"/>
    </source>
</evidence>
<dbReference type="HAMAP" id="MF_00195">
    <property type="entry name" value="GTPase_Der"/>
    <property type="match status" value="1"/>
</dbReference>
<gene>
    <name evidence="8" type="primary">der</name>
    <name evidence="12" type="ORF">SAMN06296036_11762</name>
</gene>
<dbReference type="RefSeq" id="WP_132322102.1">
    <property type="nucleotide sequence ID" value="NZ_FWZT01000017.1"/>
</dbReference>
<keyword evidence="4 10" id="KW-0677">Repeat</keyword>
<feature type="binding site" evidence="8">
    <location>
        <begin position="126"/>
        <end position="129"/>
    </location>
    <ligand>
        <name>GTP</name>
        <dbReference type="ChEBI" id="CHEBI:37565"/>
        <label>1</label>
    </ligand>
</feature>
<dbReference type="NCBIfam" id="TIGR03594">
    <property type="entry name" value="GTPase_EngA"/>
    <property type="match status" value="1"/>
</dbReference>
<dbReference type="InterPro" id="IPR016484">
    <property type="entry name" value="GTPase_Der"/>
</dbReference>
<dbReference type="GO" id="GO:0042254">
    <property type="term" value="P:ribosome biogenesis"/>
    <property type="evidence" value="ECO:0007669"/>
    <property type="project" value="UniProtKB-KW"/>
</dbReference>
<dbReference type="Gene3D" id="3.30.300.20">
    <property type="match status" value="1"/>
</dbReference>
<feature type="binding site" evidence="8">
    <location>
        <begin position="239"/>
        <end position="243"/>
    </location>
    <ligand>
        <name>GTP</name>
        <dbReference type="ChEBI" id="CHEBI:37565"/>
        <label>2</label>
    </ligand>
</feature>
<dbReference type="SUPFAM" id="SSF82653">
    <property type="entry name" value="Probable GTPase Der, C-terminal domain"/>
    <property type="match status" value="1"/>
</dbReference>
<evidence type="ECO:0000256" key="10">
    <source>
        <dbReference type="RuleBase" id="RU004481"/>
    </source>
</evidence>
<evidence type="ECO:0000313" key="13">
    <source>
        <dbReference type="Proteomes" id="UP000192907"/>
    </source>
</evidence>
<dbReference type="InterPro" id="IPR027417">
    <property type="entry name" value="P-loop_NTPase"/>
</dbReference>
<dbReference type="NCBIfam" id="TIGR00231">
    <property type="entry name" value="small_GTP"/>
    <property type="match status" value="2"/>
</dbReference>
<keyword evidence="13" id="KW-1185">Reference proteome</keyword>
<feature type="domain" description="EngA-type G" evidence="11">
    <location>
        <begin position="186"/>
        <end position="362"/>
    </location>
</feature>
<name>A0A1Y6CBP8_9BACT</name>
<accession>A0A1Y6CBP8</accession>
<evidence type="ECO:0000313" key="12">
    <source>
        <dbReference type="EMBL" id="SMF54955.1"/>
    </source>
</evidence>
<dbReference type="STRING" id="1513793.SAMN06296036_11762"/>
<dbReference type="PIRSF" id="PIRSF006485">
    <property type="entry name" value="GTP-binding_EngA"/>
    <property type="match status" value="1"/>
</dbReference>
<organism evidence="12 13">
    <name type="scientific">Pseudobacteriovorax antillogorgiicola</name>
    <dbReference type="NCBI Taxonomy" id="1513793"/>
    <lineage>
        <taxon>Bacteria</taxon>
        <taxon>Pseudomonadati</taxon>
        <taxon>Bdellovibrionota</taxon>
        <taxon>Oligoflexia</taxon>
        <taxon>Oligoflexales</taxon>
        <taxon>Pseudobacteriovoracaceae</taxon>
        <taxon>Pseudobacteriovorax</taxon>
    </lineage>
</organism>
<evidence type="ECO:0000256" key="8">
    <source>
        <dbReference type="HAMAP-Rule" id="MF_00195"/>
    </source>
</evidence>
<comment type="subunit">
    <text evidence="8">Associates with the 50S ribosomal subunit.</text>
</comment>
<dbReference type="Pfam" id="PF01926">
    <property type="entry name" value="MMR_HSR1"/>
    <property type="match status" value="2"/>
</dbReference>
<keyword evidence="5 8" id="KW-0547">Nucleotide-binding</keyword>
<evidence type="ECO:0000256" key="2">
    <source>
        <dbReference type="ARBA" id="ARBA00020953"/>
    </source>
</evidence>
<comment type="function">
    <text evidence="8 10">GTPase that plays an essential role in the late steps of ribosome biogenesis.</text>
</comment>
<dbReference type="FunFam" id="3.40.50.300:FF:000040">
    <property type="entry name" value="GTPase Der"/>
    <property type="match status" value="1"/>
</dbReference>
<dbReference type="PROSITE" id="PS51712">
    <property type="entry name" value="G_ENGA"/>
    <property type="match status" value="1"/>
</dbReference>
<evidence type="ECO:0000256" key="1">
    <source>
        <dbReference type="ARBA" id="ARBA00008279"/>
    </source>
</evidence>
<sequence length="458" mass="51881">MNQGLVAIVGRPNVGKSTLFNRLTKTNNAIIHNRPGVTRDRLYGTVTSVDEDGSGYSIIDTGGFETKDLYYQPFAKNIVWEQTEMAIEEADVVLMVLDAKAGLHPHDRELVQYLHKLEKRVIYVANKVDGQEQTPAMWEFYELGLDHIYNCSAAHNRGVWDLACAIEDELEKVNGTKLQLDHDGATKIALIGRPNAGKSSILNRLCGENRSLVSDVAGTTRDTIDTVISYNKKPYVLLDTAGVRRRKKISDKLEGLMVIKSLRAIEDADIVVIVITADEGMSDQDARLASLAADKYKPVLIVVNKWDLIPNKDSNTAREYELDLREKLADISYFPVLFTSCLENKRIHKILQEVEALATAYDKRVPTARLNEVLERAVHEHTPALIRKLNKRVKFYYATQVRTMPPTIVVKCNVAGEIQESYKRYLTKRFRKDLEFGKTPLRVLFRGKKEEKEFKAQS</sequence>
<evidence type="ECO:0000256" key="7">
    <source>
        <dbReference type="ARBA" id="ARBA00032345"/>
    </source>
</evidence>
<dbReference type="GO" id="GO:0005525">
    <property type="term" value="F:GTP binding"/>
    <property type="evidence" value="ECO:0007669"/>
    <property type="project" value="UniProtKB-UniRule"/>
</dbReference>
<dbReference type="InterPro" id="IPR032859">
    <property type="entry name" value="KH_dom-like"/>
</dbReference>
<comment type="similarity">
    <text evidence="1 8 9 10">Belongs to the TRAFAC class TrmE-Era-EngA-EngB-Septin-like GTPase superfamily. EngA (Der) GTPase family.</text>
</comment>
<reference evidence="13" key="1">
    <citation type="submission" date="2017-04" db="EMBL/GenBank/DDBJ databases">
        <authorList>
            <person name="Varghese N."/>
            <person name="Submissions S."/>
        </authorList>
    </citation>
    <scope>NUCLEOTIDE SEQUENCE [LARGE SCALE GENOMIC DNA]</scope>
    <source>
        <strain evidence="13">RKEM611</strain>
    </source>
</reference>
<dbReference type="InterPro" id="IPR006073">
    <property type="entry name" value="GTP-bd"/>
</dbReference>
<evidence type="ECO:0000256" key="4">
    <source>
        <dbReference type="ARBA" id="ARBA00022737"/>
    </source>
</evidence>
<protein>
    <recommendedName>
        <fullName evidence="2 8">GTPase Der</fullName>
    </recommendedName>
    <alternativeName>
        <fullName evidence="7 8">GTP-binding protein EngA</fullName>
    </alternativeName>
</protein>
<evidence type="ECO:0000256" key="5">
    <source>
        <dbReference type="ARBA" id="ARBA00022741"/>
    </source>
</evidence>
<feature type="binding site" evidence="8">
    <location>
        <begin position="304"/>
        <end position="307"/>
    </location>
    <ligand>
        <name>GTP</name>
        <dbReference type="ChEBI" id="CHEBI:37565"/>
        <label>2</label>
    </ligand>
</feature>
<feature type="binding site" evidence="8">
    <location>
        <begin position="60"/>
        <end position="64"/>
    </location>
    <ligand>
        <name>GTP</name>
        <dbReference type="ChEBI" id="CHEBI:37565"/>
        <label>1</label>
    </ligand>
</feature>
<keyword evidence="6 8" id="KW-0342">GTP-binding</keyword>
<dbReference type="SUPFAM" id="SSF52540">
    <property type="entry name" value="P-loop containing nucleoside triphosphate hydrolases"/>
    <property type="match status" value="2"/>
</dbReference>
<keyword evidence="3 8" id="KW-0690">Ribosome biogenesis</keyword>